<dbReference type="InterPro" id="IPR036866">
    <property type="entry name" value="RibonucZ/Hydroxyglut_hydro"/>
</dbReference>
<keyword evidence="2" id="KW-1185">Reference proteome</keyword>
<dbReference type="Proteomes" id="UP000298642">
    <property type="component" value="Chromosome"/>
</dbReference>
<evidence type="ECO:0000313" key="2">
    <source>
        <dbReference type="Proteomes" id="UP000298642"/>
    </source>
</evidence>
<dbReference type="SUPFAM" id="SSF56281">
    <property type="entry name" value="Metallo-hydrolase/oxidoreductase"/>
    <property type="match status" value="1"/>
</dbReference>
<protein>
    <submittedName>
        <fullName evidence="1">MBL fold metallo-hydrolase</fullName>
    </submittedName>
</protein>
<dbReference type="AlphaFoldDB" id="A0A4D7ANJ2"/>
<dbReference type="PANTHER" id="PTHR42967">
    <property type="entry name" value="METAL DEPENDENT HYDROLASE"/>
    <property type="match status" value="1"/>
</dbReference>
<dbReference type="Pfam" id="PF13483">
    <property type="entry name" value="Lactamase_B_3"/>
    <property type="match status" value="1"/>
</dbReference>
<proteinExistence type="predicted"/>
<dbReference type="Gene3D" id="3.60.15.10">
    <property type="entry name" value="Ribonuclease Z/Hydroxyacylglutathione hydrolase-like"/>
    <property type="match status" value="1"/>
</dbReference>
<name>A0A4D7ANJ2_9FIRM</name>
<dbReference type="EMBL" id="CP034413">
    <property type="protein sequence ID" value="QCI59025.1"/>
    <property type="molecule type" value="Genomic_DNA"/>
</dbReference>
<organism evidence="1 2">
    <name type="scientific">Dysosmobacter welbionis</name>
    <dbReference type="NCBI Taxonomy" id="2093857"/>
    <lineage>
        <taxon>Bacteria</taxon>
        <taxon>Bacillati</taxon>
        <taxon>Bacillota</taxon>
        <taxon>Clostridia</taxon>
        <taxon>Eubacteriales</taxon>
        <taxon>Oscillospiraceae</taxon>
        <taxon>Dysosmobacter</taxon>
    </lineage>
</organism>
<dbReference type="PANTHER" id="PTHR42967:SF1">
    <property type="entry name" value="MBL FOLD METALLO-HYDROLASE"/>
    <property type="match status" value="1"/>
</dbReference>
<reference evidence="2" key="1">
    <citation type="submission" date="2018-12" db="EMBL/GenBank/DDBJ databases">
        <title>Dusodibacter welbiota gen. nov., sp. nov., isolated from human faeces and emended description of the Oscillibacter genus.</title>
        <authorList>
            <person name="Le Roy T."/>
            <person name="Van der Smissen P."/>
            <person name="Delzenne N."/>
            <person name="Muccioli G."/>
            <person name="Collet J.F."/>
            <person name="Cani P.D."/>
        </authorList>
    </citation>
    <scope>NUCLEOTIDE SEQUENCE [LARGE SCALE GENOMIC DNA]</scope>
    <source>
        <strain evidence="2">J115</strain>
    </source>
</reference>
<accession>A0A4D7ANJ2</accession>
<dbReference type="KEGG" id="obj:EIO64_07150"/>
<gene>
    <name evidence="1" type="ORF">EIO64_07150</name>
</gene>
<sequence length="243" mass="27806">MMHVTFLDHSGFLVELPGLTLLFDWWKGDLPPLPSGPLLVFASHRHPDHFDPRIFALDDGQRDVRFLLGKGIHLTDRNRKKWGLSEKAAADCRVLSGGESASPLPGVTVEALPSTDEGVAFLVTAEGRTVFHAGDLNWWHWEGEDPVWNRNMEADFRRYAEPLRGRKIDLAMLPLDPRLGEDGFRGPRYFLELADIRRFLPMHQWGNFNFTNQFLSCYTSFTSRTVYVNRVGQVFTFEEEADT</sequence>
<dbReference type="GeneID" id="89523433"/>
<dbReference type="RefSeq" id="WP_051365655.1">
    <property type="nucleotide sequence ID" value="NZ_CP034413.3"/>
</dbReference>
<keyword evidence="1" id="KW-0378">Hydrolase</keyword>
<evidence type="ECO:0000313" key="1">
    <source>
        <dbReference type="EMBL" id="QCI59025.1"/>
    </source>
</evidence>
<dbReference type="GO" id="GO:0016787">
    <property type="term" value="F:hydrolase activity"/>
    <property type="evidence" value="ECO:0007669"/>
    <property type="project" value="UniProtKB-KW"/>
</dbReference>